<sequence length="306" mass="35832">MKQSELHWIALSPNVFVDYTEGKILLYNTRNYKCITSTDTRLINLIREFYRPENLGVLSLDEFEKMTSNDVRVANNMNMFVSVKNSTKPLNFLPILNLQHDLTKNMSGGLKEIKGKLSLLSSLFIQINYGYADSKVSFYRNLTSKQYATPCFSEEKTTLRVDFVEQILKEACLSSIHNVHIIIGSPMINIMEYIRIFERYNFQYYLHIYSDIVYEFLSHISDYSSVSKINFVVFCDRYSNPNIAQRLIKESKDCGNFEFINLIDEVDRLLSCSSSAMKMLPVWTENNFDFFWRRGIFPWMSLHSPN</sequence>
<evidence type="ECO:0000313" key="2">
    <source>
        <dbReference type="Proteomes" id="UP000825483"/>
    </source>
</evidence>
<dbReference type="Proteomes" id="UP000825483">
    <property type="component" value="Unassembled WGS sequence"/>
</dbReference>
<proteinExistence type="predicted"/>
<evidence type="ECO:0000313" key="1">
    <source>
        <dbReference type="EMBL" id="GJG59440.1"/>
    </source>
</evidence>
<dbReference type="EMBL" id="BPUB01000002">
    <property type="protein sequence ID" value="GJG59440.1"/>
    <property type="molecule type" value="Genomic_DNA"/>
</dbReference>
<dbReference type="GeneID" id="72466519"/>
<dbReference type="RefSeq" id="WP_223928750.1">
    <property type="nucleotide sequence ID" value="NZ_BPTU01000002.1"/>
</dbReference>
<reference evidence="1" key="1">
    <citation type="journal article" date="2022" name="Int. J. Syst. Evol. Microbiol.">
        <title>Prevotella lacticifex sp. nov., isolated from the rumen of cows.</title>
        <authorList>
            <person name="Shinkai T."/>
            <person name="Ikeyama N."/>
            <person name="Kumagai M."/>
            <person name="Ohmori H."/>
            <person name="Sakamoto M."/>
            <person name="Ohkuma M."/>
            <person name="Mitsumori M."/>
        </authorList>
    </citation>
    <scope>NUCLEOTIDE SEQUENCE</scope>
    <source>
        <strain evidence="1">R5076</strain>
    </source>
</reference>
<gene>
    <name evidence="1" type="ORF">PRLR5076_22910</name>
</gene>
<name>A0A9R1CBC3_9BACT</name>
<protein>
    <submittedName>
        <fullName evidence="1">Uncharacterized protein</fullName>
    </submittedName>
</protein>
<dbReference type="AlphaFoldDB" id="A0A9R1CBC3"/>
<organism evidence="1 2">
    <name type="scientific">Prevotella lacticifex</name>
    <dbReference type="NCBI Taxonomy" id="2854755"/>
    <lineage>
        <taxon>Bacteria</taxon>
        <taxon>Pseudomonadati</taxon>
        <taxon>Bacteroidota</taxon>
        <taxon>Bacteroidia</taxon>
        <taxon>Bacteroidales</taxon>
        <taxon>Prevotellaceae</taxon>
        <taxon>Prevotella</taxon>
    </lineage>
</organism>
<accession>A0A9R1CBC3</accession>
<keyword evidence="2" id="KW-1185">Reference proteome</keyword>
<comment type="caution">
    <text evidence="1">The sequence shown here is derived from an EMBL/GenBank/DDBJ whole genome shotgun (WGS) entry which is preliminary data.</text>
</comment>